<evidence type="ECO:0000256" key="6">
    <source>
        <dbReference type="ARBA" id="ARBA00022691"/>
    </source>
</evidence>
<dbReference type="EMBL" id="KZ506135">
    <property type="protein sequence ID" value="PKU41326.1"/>
    <property type="molecule type" value="Genomic_DNA"/>
</dbReference>
<dbReference type="Proteomes" id="UP000233556">
    <property type="component" value="Unassembled WGS sequence"/>
</dbReference>
<evidence type="ECO:0000313" key="11">
    <source>
        <dbReference type="Proteomes" id="UP000233556"/>
    </source>
</evidence>
<dbReference type="AlphaFoldDB" id="A0A2I0U5J7"/>
<keyword evidence="5 9" id="KW-0808">Transferase</keyword>
<reference evidence="11" key="1">
    <citation type="submission" date="2017-11" db="EMBL/GenBank/DDBJ databases">
        <authorList>
            <person name="Lima N.C."/>
            <person name="Parody-Merino A.M."/>
            <person name="Battley P.F."/>
            <person name="Fidler A.E."/>
            <person name="Prosdocimi F."/>
        </authorList>
    </citation>
    <scope>NUCLEOTIDE SEQUENCE [LARGE SCALE GENOMIC DNA]</scope>
</reference>
<gene>
    <name evidence="10" type="ORF">llap_8374</name>
</gene>
<evidence type="ECO:0000313" key="10">
    <source>
        <dbReference type="EMBL" id="PKU41326.1"/>
    </source>
</evidence>
<dbReference type="PANTHER" id="PTHR21210">
    <property type="entry name" value="TRNA (URACIL-O(2)-)-METHYLTRANSFERASE-RELATED"/>
    <property type="match status" value="1"/>
</dbReference>
<dbReference type="EC" id="2.1.1.211" evidence="9"/>
<keyword evidence="7 9" id="KW-0819">tRNA processing</keyword>
<evidence type="ECO:0000256" key="2">
    <source>
        <dbReference type="ARBA" id="ARBA00009056"/>
    </source>
</evidence>
<sequence>MLERSLWGAASDVYNGTVTFLPLEENSEGKYQIKKCNIYQIQLTHIKDEEWSVSVVAPFPEDWFSDGIAYPKLAWLGNELLSKLAKWSVEQKPSEFKSTLSLISVAKYSKVYQDLKEKYKEMVKKDTYERKIGLLGKVWPEVTDPEKFVYEDVAIATYLLVRNCFA</sequence>
<evidence type="ECO:0000256" key="8">
    <source>
        <dbReference type="ARBA" id="ARBA00047957"/>
    </source>
</evidence>
<organism evidence="10 11">
    <name type="scientific">Limosa lapponica baueri</name>
    <dbReference type="NCBI Taxonomy" id="1758121"/>
    <lineage>
        <taxon>Eukaryota</taxon>
        <taxon>Metazoa</taxon>
        <taxon>Chordata</taxon>
        <taxon>Craniata</taxon>
        <taxon>Vertebrata</taxon>
        <taxon>Euteleostomi</taxon>
        <taxon>Archelosauria</taxon>
        <taxon>Archosauria</taxon>
        <taxon>Dinosauria</taxon>
        <taxon>Saurischia</taxon>
        <taxon>Theropoda</taxon>
        <taxon>Coelurosauria</taxon>
        <taxon>Aves</taxon>
        <taxon>Neognathae</taxon>
        <taxon>Neoaves</taxon>
        <taxon>Charadriiformes</taxon>
        <taxon>Scolopacidae</taxon>
        <taxon>Limosa</taxon>
    </lineage>
</organism>
<accession>A0A2I0U5J7</accession>
<dbReference type="GO" id="GO:0005737">
    <property type="term" value="C:cytoplasm"/>
    <property type="evidence" value="ECO:0007669"/>
    <property type="project" value="UniProtKB-SubCell"/>
</dbReference>
<comment type="similarity">
    <text evidence="2 9">Belongs to the TRM44 family.</text>
</comment>
<keyword evidence="11" id="KW-1185">Reference proteome</keyword>
<keyword evidence="6 9" id="KW-0949">S-adenosyl-L-methionine</keyword>
<dbReference type="GO" id="GO:0141101">
    <property type="term" value="F:tRNA(Ser) (uridine(44)-2'-O-)-methyltransferase activity"/>
    <property type="evidence" value="ECO:0007669"/>
    <property type="project" value="UniProtKB-EC"/>
</dbReference>
<dbReference type="PANTHER" id="PTHR21210:SF0">
    <property type="entry name" value="TRNA (URACIL-O(2)-)-METHYLTRANSFERASE-RELATED"/>
    <property type="match status" value="1"/>
</dbReference>
<evidence type="ECO:0000256" key="7">
    <source>
        <dbReference type="ARBA" id="ARBA00022694"/>
    </source>
</evidence>
<evidence type="ECO:0000256" key="3">
    <source>
        <dbReference type="ARBA" id="ARBA00022490"/>
    </source>
</evidence>
<evidence type="ECO:0000256" key="5">
    <source>
        <dbReference type="ARBA" id="ARBA00022679"/>
    </source>
</evidence>
<evidence type="ECO:0000256" key="9">
    <source>
        <dbReference type="RuleBase" id="RU368004"/>
    </source>
</evidence>
<dbReference type="InterPro" id="IPR011671">
    <property type="entry name" value="tRNA_uracil_MeTrfase"/>
</dbReference>
<keyword evidence="3 9" id="KW-0963">Cytoplasm</keyword>
<evidence type="ECO:0000256" key="1">
    <source>
        <dbReference type="ARBA" id="ARBA00004496"/>
    </source>
</evidence>
<proteinExistence type="inferred from homology"/>
<evidence type="ECO:0000256" key="4">
    <source>
        <dbReference type="ARBA" id="ARBA00022603"/>
    </source>
</evidence>
<comment type="function">
    <text evidence="9">Adenosyl-L-methionine (AdoMet)-dependent tRNA (uracil-O(2)-)-methyltransferase.</text>
</comment>
<comment type="catalytic activity">
    <reaction evidence="8 9">
        <text>uridine(44) in tRNA(Ser) + S-adenosyl-L-methionine = 2'-O-methyluridine(44) in tRNA(Ser) + S-adenosyl-L-homocysteine + H(+)</text>
        <dbReference type="Rhea" id="RHEA:43100"/>
        <dbReference type="Rhea" id="RHEA-COMP:10339"/>
        <dbReference type="Rhea" id="RHEA-COMP:10340"/>
        <dbReference type="ChEBI" id="CHEBI:15378"/>
        <dbReference type="ChEBI" id="CHEBI:57856"/>
        <dbReference type="ChEBI" id="CHEBI:59789"/>
        <dbReference type="ChEBI" id="CHEBI:65315"/>
        <dbReference type="ChEBI" id="CHEBI:74478"/>
        <dbReference type="EC" id="2.1.1.211"/>
    </reaction>
</comment>
<dbReference type="OrthoDB" id="10047021at2759"/>
<dbReference type="Pfam" id="PF07757">
    <property type="entry name" value="AdoMet_MTase"/>
    <property type="match status" value="1"/>
</dbReference>
<keyword evidence="4 9" id="KW-0489">Methyltransferase</keyword>
<protein>
    <recommendedName>
        <fullName evidence="9">tRNA (uracil-O(2)-)-methyltransferase</fullName>
        <ecNumber evidence="9">2.1.1.211</ecNumber>
    </recommendedName>
</protein>
<comment type="subcellular location">
    <subcellularLocation>
        <location evidence="1 9">Cytoplasm</location>
    </subcellularLocation>
</comment>
<dbReference type="GO" id="GO:0030488">
    <property type="term" value="P:tRNA methylation"/>
    <property type="evidence" value="ECO:0007669"/>
    <property type="project" value="UniProtKB-UniRule"/>
</dbReference>
<name>A0A2I0U5J7_LIMLA</name>
<reference evidence="11" key="2">
    <citation type="submission" date="2017-12" db="EMBL/GenBank/DDBJ databases">
        <title>Genome sequence of the Bar-tailed Godwit (Limosa lapponica baueri).</title>
        <authorList>
            <person name="Lima N.C.B."/>
            <person name="Parody-Merino A.M."/>
            <person name="Battley P.F."/>
            <person name="Fidler A.E."/>
            <person name="Prosdocimi F."/>
        </authorList>
    </citation>
    <scope>NUCLEOTIDE SEQUENCE [LARGE SCALE GENOMIC DNA]</scope>
</reference>